<feature type="region of interest" description="Disordered" evidence="1">
    <location>
        <begin position="78"/>
        <end position="245"/>
    </location>
</feature>
<keyword evidence="4" id="KW-1185">Reference proteome</keyword>
<feature type="region of interest" description="Disordered" evidence="1">
    <location>
        <begin position="1067"/>
        <end position="1097"/>
    </location>
</feature>
<reference evidence="3 4" key="1">
    <citation type="submission" date="2016-10" db="EMBL/GenBank/DDBJ databases">
        <authorList>
            <person name="de Groot N.N."/>
        </authorList>
    </citation>
    <scope>NUCLEOTIDE SEQUENCE [LARGE SCALE GENOMIC DNA]</scope>
    <source>
        <strain evidence="3 4">DSM 2698</strain>
    </source>
</reference>
<dbReference type="SMART" id="SM00671">
    <property type="entry name" value="SEL1"/>
    <property type="match status" value="4"/>
</dbReference>
<dbReference type="PANTHER" id="PTHR11102">
    <property type="entry name" value="SEL-1-LIKE PROTEIN"/>
    <property type="match status" value="1"/>
</dbReference>
<dbReference type="InterPro" id="IPR036366">
    <property type="entry name" value="PGBDSf"/>
</dbReference>
<dbReference type="STRING" id="1120955.SAMN03080610_00061"/>
<organism evidence="3 4">
    <name type="scientific">Afifella marina DSM 2698</name>
    <dbReference type="NCBI Taxonomy" id="1120955"/>
    <lineage>
        <taxon>Bacteria</taxon>
        <taxon>Pseudomonadati</taxon>
        <taxon>Pseudomonadota</taxon>
        <taxon>Alphaproteobacteria</taxon>
        <taxon>Hyphomicrobiales</taxon>
        <taxon>Afifellaceae</taxon>
        <taxon>Afifella</taxon>
    </lineage>
</organism>
<dbReference type="Pfam" id="PF08238">
    <property type="entry name" value="Sel1"/>
    <property type="match status" value="4"/>
</dbReference>
<dbReference type="InterPro" id="IPR011990">
    <property type="entry name" value="TPR-like_helical_dom_sf"/>
</dbReference>
<feature type="region of interest" description="Disordered" evidence="1">
    <location>
        <begin position="708"/>
        <end position="776"/>
    </location>
</feature>
<dbReference type="InterPro" id="IPR050767">
    <property type="entry name" value="Sel1_AlgK"/>
</dbReference>
<feature type="compositionally biased region" description="Basic and acidic residues" evidence="1">
    <location>
        <begin position="200"/>
        <end position="213"/>
    </location>
</feature>
<dbReference type="InterPro" id="IPR002477">
    <property type="entry name" value="Peptidoglycan-bd-like"/>
</dbReference>
<dbReference type="SUPFAM" id="SSF81901">
    <property type="entry name" value="HCP-like"/>
    <property type="match status" value="1"/>
</dbReference>
<name>A0A1G5M435_AFIMA</name>
<feature type="compositionally biased region" description="Basic and acidic residues" evidence="1">
    <location>
        <begin position="78"/>
        <end position="90"/>
    </location>
</feature>
<dbReference type="EMBL" id="FMVW01000001">
    <property type="protein sequence ID" value="SCZ19826.1"/>
    <property type="molecule type" value="Genomic_DNA"/>
</dbReference>
<dbReference type="Pfam" id="PF01471">
    <property type="entry name" value="PG_binding_1"/>
    <property type="match status" value="1"/>
</dbReference>
<feature type="compositionally biased region" description="Low complexity" evidence="1">
    <location>
        <begin position="738"/>
        <end position="757"/>
    </location>
</feature>
<evidence type="ECO:0000259" key="2">
    <source>
        <dbReference type="Pfam" id="PF01471"/>
    </source>
</evidence>
<evidence type="ECO:0000256" key="1">
    <source>
        <dbReference type="SAM" id="MobiDB-lite"/>
    </source>
</evidence>
<dbReference type="Gene3D" id="1.25.40.10">
    <property type="entry name" value="Tetratricopeptide repeat domain"/>
    <property type="match status" value="1"/>
</dbReference>
<feature type="compositionally biased region" description="Basic and acidic residues" evidence="1">
    <location>
        <begin position="120"/>
        <end position="143"/>
    </location>
</feature>
<feature type="region of interest" description="Disordered" evidence="1">
    <location>
        <begin position="1"/>
        <end position="25"/>
    </location>
</feature>
<dbReference type="Gene3D" id="1.10.101.10">
    <property type="entry name" value="PGBD-like superfamily/PGBD"/>
    <property type="match status" value="1"/>
</dbReference>
<dbReference type="RefSeq" id="WP_170130550.1">
    <property type="nucleotide sequence ID" value="NZ_FMVW01000001.1"/>
</dbReference>
<feature type="domain" description="Peptidoglycan binding-like" evidence="2">
    <location>
        <begin position="1320"/>
        <end position="1373"/>
    </location>
</feature>
<feature type="region of interest" description="Disordered" evidence="1">
    <location>
        <begin position="945"/>
        <end position="1051"/>
    </location>
</feature>
<dbReference type="SUPFAM" id="SSF47090">
    <property type="entry name" value="PGBD-like"/>
    <property type="match status" value="1"/>
</dbReference>
<dbReference type="PANTHER" id="PTHR11102:SF160">
    <property type="entry name" value="ERAD-ASSOCIATED E3 UBIQUITIN-PROTEIN LIGASE COMPONENT HRD3"/>
    <property type="match status" value="1"/>
</dbReference>
<protein>
    <submittedName>
        <fullName evidence="3">Localization factor PodJL</fullName>
    </submittedName>
</protein>
<sequence length="1378" mass="146970">MKARTSWRGRAGSPPPAPGQGGTDLRALLNARFDAEGRIIHEPAYADSQAERLAGDAGEGDISTEHLQAAVEALAKRIEEAERGEADRTSQARSRRAPVAPPAPGTFDEPATATPPSSDKTSDAADDLLKRLDAFERHLEELSRGGAAGKRTPGFDEGPTPDLRATPAEPSVQAPSARKSTPTEKPAEPRRAFAGGLADFARDLANRRPKNEAPGEMSRAAPTDARDKKPAQADKNAADKTSVDKNAEVLRQIEKLQHALEDEVRPSRGALASLQERMGDVDLRLQALHRSVASVAQPQALSEEIAAIRIGLAALPQGKAFDAIEARLGELAGRIDAMSQPHDRSDEHESFARIESRLDMLAAAMDEIRDSRIGAIDDLAAQLDRLAERVESLGESRSDLGPLEEPLSELSARIQAVPDTRPMLTALDDKLTRIATSLDERSVGSSDIEEITQRLDRLAAEISGFLTESEERFSLKPVLDRLSEIDARFADERVDTDQLSGLVARMEDAVTNAPIGERFAALEARIQGLDRKLPDSDSNLLNDIVDLRSEIAELRADIRNSPPTADAGIRVLQPAIREIKERLDRLPEEPARFNRELEAQIGRISAMLDRPAAESKALTRLEDALADIRERLDRQELHHDAETWHAAGVDTAEGSEALARLASALQHDLSELKSVAEAGEERTRSSLDAVHETLEAVVKRMAFLERDLPFSGDDNGGSKPPAPRAAPSGDDDRPSGISPSSTAPSGPKPGPAGRAGPVQWSPRPPAPEPEKRVEENTAQGLLSRLSATQLLKRATGGRAESFVPRQEEEMSLDSLLEPGGGPLHSDLADAPSSASHYISAARKNASSQTSGSEEALAAAYEDFRAQSRNRESSSSDFLSAARRAARAAAAEAAAAERDAGRAKGHGGSQILDFFKARRRLLVAGAVALAVAFAAVQFVKVRGEEARTANSHPAIETPAPAPKETEVPGDGSSIVQPSPASGEAMMEAGNAAPLPRPDRETAFSTRLSALPGLSAQELTPPVRASAPKPEAEQEMALDRTPESSPPLASAEPEDNEIFADAEALSQTASITPPPSAQAQTSAPMAQGPAASHLSTPLPASIGSEKLRRAAETGVTEAQFEVAVRYAEGRGVASDQATAVAWYERAARGGLAPAQYRLGSIYEKGRGVPKDIDKALSWYGKAADAGNVKAMHNLAVLYAEGADGAPDLEKAADLFERAAERGVRDSQFNIAVLFARGLGVKQDLVAAYKWFAVAARSGDQQAKKRQQEIADALPQDLLPEAKKAAETFKALPIDPQANMVFAPESGWGEHVGESVSLSGPDLVKHTQDLLSRKGYDPGPADGIFGKKTRQAIASFQKDNGLSVTGEIDTGIIKALDEKDI</sequence>
<proteinExistence type="predicted"/>
<dbReference type="InterPro" id="IPR036365">
    <property type="entry name" value="PGBD-like_sf"/>
</dbReference>
<accession>A0A1G5M435</accession>
<feature type="compositionally biased region" description="Low complexity" evidence="1">
    <location>
        <begin position="1075"/>
        <end position="1085"/>
    </location>
</feature>
<feature type="region of interest" description="Disordered" evidence="1">
    <location>
        <begin position="804"/>
        <end position="831"/>
    </location>
</feature>
<evidence type="ECO:0000313" key="4">
    <source>
        <dbReference type="Proteomes" id="UP000199347"/>
    </source>
</evidence>
<dbReference type="InterPro" id="IPR006597">
    <property type="entry name" value="Sel1-like"/>
</dbReference>
<feature type="compositionally biased region" description="Basic and acidic residues" evidence="1">
    <location>
        <begin position="181"/>
        <end position="191"/>
    </location>
</feature>
<feature type="compositionally biased region" description="Basic and acidic residues" evidence="1">
    <location>
        <begin position="224"/>
        <end position="245"/>
    </location>
</feature>
<dbReference type="Proteomes" id="UP000199347">
    <property type="component" value="Unassembled WGS sequence"/>
</dbReference>
<gene>
    <name evidence="3" type="ORF">SAMN03080610_00061</name>
</gene>
<evidence type="ECO:0000313" key="3">
    <source>
        <dbReference type="EMBL" id="SCZ19826.1"/>
    </source>
</evidence>
<feature type="region of interest" description="Disordered" evidence="1">
    <location>
        <begin position="42"/>
        <end position="65"/>
    </location>
</feature>